<protein>
    <submittedName>
        <fullName evidence="1">Uncharacterized protein</fullName>
    </submittedName>
</protein>
<organism evidence="1 2">
    <name type="scientific">Bacteroides thetaiotaomicron</name>
    <dbReference type="NCBI Taxonomy" id="818"/>
    <lineage>
        <taxon>Bacteria</taxon>
        <taxon>Pseudomonadati</taxon>
        <taxon>Bacteroidota</taxon>
        <taxon>Bacteroidia</taxon>
        <taxon>Bacteroidales</taxon>
        <taxon>Bacteroidaceae</taxon>
        <taxon>Bacteroides</taxon>
    </lineage>
</organism>
<evidence type="ECO:0000313" key="2">
    <source>
        <dbReference type="Proteomes" id="UP000782901"/>
    </source>
</evidence>
<proteinExistence type="predicted"/>
<comment type="caution">
    <text evidence="1">The sequence shown here is derived from an EMBL/GenBank/DDBJ whole genome shotgun (WGS) entry which is preliminary data.</text>
</comment>
<dbReference type="RefSeq" id="WP_050582541.1">
    <property type="nucleotide sequence ID" value="NZ_JADMRY010000001.1"/>
</dbReference>
<dbReference type="AlphaFoldDB" id="A0A943DQZ8"/>
<dbReference type="Proteomes" id="UP000782901">
    <property type="component" value="Unassembled WGS sequence"/>
</dbReference>
<sequence length="65" mass="7761">MQYDYVITPITVGKMVMRSSLSSSTIVLDYVRNKPEIPLRDILFFWNKIDYKANTEVFDLYQMMM</sequence>
<evidence type="ECO:0000313" key="1">
    <source>
        <dbReference type="EMBL" id="MBS5411133.1"/>
    </source>
</evidence>
<gene>
    <name evidence="1" type="ORF">KHY35_10555</name>
</gene>
<accession>A0A943DQZ8</accession>
<name>A0A943DQZ8_BACT4</name>
<reference evidence="1" key="1">
    <citation type="submission" date="2021-02" db="EMBL/GenBank/DDBJ databases">
        <title>Infant gut strain persistence is associated with maternal origin, phylogeny, and functional potential including surface adhesion and iron acquisition.</title>
        <authorList>
            <person name="Lou Y.C."/>
        </authorList>
    </citation>
    <scope>NUCLEOTIDE SEQUENCE</scope>
    <source>
        <strain evidence="1">L3_082_243G1_dasL3_082_243G1_maxbin2.maxbin.015s ta_sub</strain>
    </source>
</reference>
<dbReference type="EMBL" id="JAGZEE010000013">
    <property type="protein sequence ID" value="MBS5411133.1"/>
    <property type="molecule type" value="Genomic_DNA"/>
</dbReference>